<gene>
    <name evidence="1" type="ORF">SAMN02746065_108105</name>
</gene>
<evidence type="ECO:0000313" key="1">
    <source>
        <dbReference type="EMBL" id="SMC72463.1"/>
    </source>
</evidence>
<dbReference type="RefSeq" id="WP_232367103.1">
    <property type="nucleotide sequence ID" value="NZ_FWXY01000008.1"/>
</dbReference>
<protein>
    <submittedName>
        <fullName evidence="1">Uncharacterized protein</fullName>
    </submittedName>
</protein>
<keyword evidence="2" id="KW-1185">Reference proteome</keyword>
<organism evidence="1 2">
    <name type="scientific">Desulfocicer vacuolatum DSM 3385</name>
    <dbReference type="NCBI Taxonomy" id="1121400"/>
    <lineage>
        <taxon>Bacteria</taxon>
        <taxon>Pseudomonadati</taxon>
        <taxon>Thermodesulfobacteriota</taxon>
        <taxon>Desulfobacteria</taxon>
        <taxon>Desulfobacterales</taxon>
        <taxon>Desulfobacteraceae</taxon>
        <taxon>Desulfocicer</taxon>
    </lineage>
</organism>
<evidence type="ECO:0000313" key="2">
    <source>
        <dbReference type="Proteomes" id="UP000192418"/>
    </source>
</evidence>
<name>A0A1W2BHP7_9BACT</name>
<dbReference type="Proteomes" id="UP000192418">
    <property type="component" value="Unassembled WGS sequence"/>
</dbReference>
<dbReference type="InterPro" id="IPR036188">
    <property type="entry name" value="FAD/NAD-bd_sf"/>
</dbReference>
<dbReference type="AlphaFoldDB" id="A0A1W2BHP7"/>
<proteinExistence type="predicted"/>
<accession>A0A1W2BHP7</accession>
<dbReference type="SUPFAM" id="SSF51905">
    <property type="entry name" value="FAD/NAD(P)-binding domain"/>
    <property type="match status" value="1"/>
</dbReference>
<dbReference type="STRING" id="1121400.SAMN02746065_108105"/>
<dbReference type="EMBL" id="FWXY01000008">
    <property type="protein sequence ID" value="SMC72463.1"/>
    <property type="molecule type" value="Genomic_DNA"/>
</dbReference>
<sequence>MINKQLEKPLQLKDGARIFILGGGPAGAFLGIHLLKEAKKNNLDIYVTIVDKNLVLDQDGTVRKFNGCNFCAGVLSPRLLEELTQCGIILPREMVAESFSHIWIHGFWKNFPLKVPVGQRLVSVFRGNLPPGRQKLHPNFPRGFDAFLLQRAVDEGATLIAGEVLNIKYFYPSLYRPQNFPVNKEMVTPCLSIKPHVGNSFSVESDFVGICPGVNHNQNHKENLFWKSYQRLNPLFTPPVTKRALVFELKPGKNYLKKYMHREIYIIISGGGELKLDHVALVPKGDYLTVALTGKSVDKTLSSEDINGIIHGFLSLPHVQTILPGLDTIHKISKCGDTTQCQNAFSIDNAVVNESTLAYAARKFPVTCRCAPRMAVTPAKEAFCDKIAMAGDSLGARLYRDGLFSAFISARSLAQTVIHKGVDKKSLAQGCGWVLKWLEKDNHHGKRVMGVTQMALSSTLLSRILYQTFATEMKFKEKTKWPLGAVLWKVGSGAADYGEVCRNIVSPAVFSSILRGIYKTCRNILTEIFFDLNWDDQGRYPTVIIKEKRDYFKKSIAGHLGIDLDPHPEMERMYAIKIRADASAIFQELGKFGTIQSKFLKLRFVDVKNVSGTPLREGAVVQYRLKGLPISMDIQLIKVLPERVLFYEPAELFTKQGKLIFDITPTRDGNNRLVIYTAFDFQKGRTWPGRIFWTLFKHLFPDYAHDVVWNHAICTIKGEAEKCVNNL</sequence>
<reference evidence="1 2" key="1">
    <citation type="submission" date="2017-04" db="EMBL/GenBank/DDBJ databases">
        <authorList>
            <person name="Afonso C.L."/>
            <person name="Miller P.J."/>
            <person name="Scott M.A."/>
            <person name="Spackman E."/>
            <person name="Goraichik I."/>
            <person name="Dimitrov K.M."/>
            <person name="Suarez D.L."/>
            <person name="Swayne D.E."/>
        </authorList>
    </citation>
    <scope>NUCLEOTIDE SEQUENCE [LARGE SCALE GENOMIC DNA]</scope>
    <source>
        <strain evidence="1 2">DSM 3385</strain>
    </source>
</reference>